<dbReference type="RefSeq" id="WP_207986451.1">
    <property type="nucleotide sequence ID" value="NZ_CP071794.1"/>
</dbReference>
<dbReference type="Proteomes" id="UP000663923">
    <property type="component" value="Chromosome"/>
</dbReference>
<gene>
    <name evidence="1" type="ORF">J4G78_10070</name>
</gene>
<dbReference type="EMBL" id="CP071794">
    <property type="protein sequence ID" value="QTD54617.1"/>
    <property type="molecule type" value="Genomic_DNA"/>
</dbReference>
<proteinExistence type="predicted"/>
<keyword evidence="2" id="KW-1185">Reference proteome</keyword>
<reference evidence="1 2" key="1">
    <citation type="submission" date="2021-03" db="EMBL/GenBank/DDBJ databases">
        <title>Complete genome of Parasphingorhabdus_sp.JHSY0214.</title>
        <authorList>
            <person name="Yoo J.H."/>
            <person name="Bae J.W."/>
        </authorList>
    </citation>
    <scope>NUCLEOTIDE SEQUENCE [LARGE SCALE GENOMIC DNA]</scope>
    <source>
        <strain evidence="1 2">JHSY0214</strain>
    </source>
</reference>
<sequence>MEIALLLVLVLISFVIILSKRPSKRSGATELLASHFQLSGNKALAERELVEAMMRDSWDDSPVAVIGQSTQSLGPVGHAAAALTFAIGNPRYQEHSNSVSKAVVSMVKIYGTGQGSLSIPAIDHESVMIAWETLQIASNRASNTPEH</sequence>
<evidence type="ECO:0000313" key="1">
    <source>
        <dbReference type="EMBL" id="QTD54617.1"/>
    </source>
</evidence>
<evidence type="ECO:0000313" key="2">
    <source>
        <dbReference type="Proteomes" id="UP000663923"/>
    </source>
</evidence>
<accession>A0ABX7T261</accession>
<protein>
    <submittedName>
        <fullName evidence="1">Uncharacterized protein</fullName>
    </submittedName>
</protein>
<organism evidence="1 2">
    <name type="scientific">Parasphingorhabdus cellanae</name>
    <dbReference type="NCBI Taxonomy" id="2806553"/>
    <lineage>
        <taxon>Bacteria</taxon>
        <taxon>Pseudomonadati</taxon>
        <taxon>Pseudomonadota</taxon>
        <taxon>Alphaproteobacteria</taxon>
        <taxon>Sphingomonadales</taxon>
        <taxon>Sphingomonadaceae</taxon>
        <taxon>Parasphingorhabdus</taxon>
    </lineage>
</organism>
<name>A0ABX7T261_9SPHN</name>